<name>A0A383A9D3_9ZZZZ</name>
<dbReference type="Gene3D" id="3.60.120.10">
    <property type="entry name" value="Anthranilate synthase"/>
    <property type="match status" value="1"/>
</dbReference>
<feature type="domain" description="Anthranilate synthase component I N-terminal" evidence="1">
    <location>
        <begin position="15"/>
        <end position="58"/>
    </location>
</feature>
<dbReference type="EMBL" id="UINC01189916">
    <property type="protein sequence ID" value="SVE03815.1"/>
    <property type="molecule type" value="Genomic_DNA"/>
</dbReference>
<protein>
    <recommendedName>
        <fullName evidence="1">Anthranilate synthase component I N-terminal domain-containing protein</fullName>
    </recommendedName>
</protein>
<organism evidence="2">
    <name type="scientific">marine metagenome</name>
    <dbReference type="NCBI Taxonomy" id="408172"/>
    <lineage>
        <taxon>unclassified sequences</taxon>
        <taxon>metagenomes</taxon>
        <taxon>ecological metagenomes</taxon>
    </lineage>
</organism>
<dbReference type="InterPro" id="IPR006805">
    <property type="entry name" value="Anth_synth_I_N"/>
</dbReference>
<dbReference type="SUPFAM" id="SSF56322">
    <property type="entry name" value="ADC synthase"/>
    <property type="match status" value="1"/>
</dbReference>
<proteinExistence type="predicted"/>
<sequence length="59" mass="6598">VGNLIPVYLEILADFETPLSAYRKIRPDGEAFLCESVEGGEHLSRYSFVGCNPRGIIRQ</sequence>
<gene>
    <name evidence="2" type="ORF">METZ01_LOCUS456669</name>
</gene>
<feature type="non-terminal residue" evidence="2">
    <location>
        <position position="59"/>
    </location>
</feature>
<dbReference type="InterPro" id="IPR005801">
    <property type="entry name" value="ADC_synthase"/>
</dbReference>
<evidence type="ECO:0000313" key="2">
    <source>
        <dbReference type="EMBL" id="SVE03815.1"/>
    </source>
</evidence>
<accession>A0A383A9D3</accession>
<dbReference type="Pfam" id="PF04715">
    <property type="entry name" value="Anth_synt_I_N"/>
    <property type="match status" value="1"/>
</dbReference>
<evidence type="ECO:0000259" key="1">
    <source>
        <dbReference type="Pfam" id="PF04715"/>
    </source>
</evidence>
<feature type="non-terminal residue" evidence="2">
    <location>
        <position position="1"/>
    </location>
</feature>
<reference evidence="2" key="1">
    <citation type="submission" date="2018-05" db="EMBL/GenBank/DDBJ databases">
        <authorList>
            <person name="Lanie J.A."/>
            <person name="Ng W.-L."/>
            <person name="Kazmierczak K.M."/>
            <person name="Andrzejewski T.M."/>
            <person name="Davidsen T.M."/>
            <person name="Wayne K.J."/>
            <person name="Tettelin H."/>
            <person name="Glass J.I."/>
            <person name="Rusch D."/>
            <person name="Podicherti R."/>
            <person name="Tsui H.-C.T."/>
            <person name="Winkler M.E."/>
        </authorList>
    </citation>
    <scope>NUCLEOTIDE SEQUENCE</scope>
</reference>
<dbReference type="AlphaFoldDB" id="A0A383A9D3"/>